<dbReference type="Proteomes" id="UP001307889">
    <property type="component" value="Chromosome 4"/>
</dbReference>
<evidence type="ECO:0000313" key="1">
    <source>
        <dbReference type="EMBL" id="BES93873.1"/>
    </source>
</evidence>
<organism evidence="1 2">
    <name type="scientific">Nesidiocoris tenuis</name>
    <dbReference type="NCBI Taxonomy" id="355587"/>
    <lineage>
        <taxon>Eukaryota</taxon>
        <taxon>Metazoa</taxon>
        <taxon>Ecdysozoa</taxon>
        <taxon>Arthropoda</taxon>
        <taxon>Hexapoda</taxon>
        <taxon>Insecta</taxon>
        <taxon>Pterygota</taxon>
        <taxon>Neoptera</taxon>
        <taxon>Paraneoptera</taxon>
        <taxon>Hemiptera</taxon>
        <taxon>Heteroptera</taxon>
        <taxon>Panheteroptera</taxon>
        <taxon>Cimicomorpha</taxon>
        <taxon>Miridae</taxon>
        <taxon>Dicyphina</taxon>
        <taxon>Nesidiocoris</taxon>
    </lineage>
</organism>
<sequence length="100" mass="11307">MTCRRRGSRLVPPPLRRNLRFPSFPSSRRASRLPVSHSTAFLASRSQTNAERRDRDLLRAQAEITSENSQCQVIFCASSPGVKIRQFLFGRFSKATPAQS</sequence>
<keyword evidence="2" id="KW-1185">Reference proteome</keyword>
<proteinExistence type="predicted"/>
<protein>
    <submittedName>
        <fullName evidence="1">Uncharacterized protein</fullName>
    </submittedName>
</protein>
<name>A0ABN7AP78_9HEMI</name>
<evidence type="ECO:0000313" key="2">
    <source>
        <dbReference type="Proteomes" id="UP001307889"/>
    </source>
</evidence>
<dbReference type="EMBL" id="AP028912">
    <property type="protein sequence ID" value="BES93873.1"/>
    <property type="molecule type" value="Genomic_DNA"/>
</dbReference>
<reference evidence="1 2" key="1">
    <citation type="submission" date="2023-09" db="EMBL/GenBank/DDBJ databases">
        <title>Nesidiocoris tenuis whole genome shotgun sequence.</title>
        <authorList>
            <person name="Shibata T."/>
            <person name="Shimoda M."/>
            <person name="Kobayashi T."/>
            <person name="Uehara T."/>
        </authorList>
    </citation>
    <scope>NUCLEOTIDE SEQUENCE [LARGE SCALE GENOMIC DNA]</scope>
    <source>
        <strain evidence="1 2">Japan</strain>
    </source>
</reference>
<gene>
    <name evidence="1" type="ORF">NTJ_06672</name>
</gene>
<accession>A0ABN7AP78</accession>